<evidence type="ECO:0000256" key="1">
    <source>
        <dbReference type="ARBA" id="ARBA00001946"/>
    </source>
</evidence>
<dbReference type="RefSeq" id="WP_114695099.1">
    <property type="nucleotide sequence ID" value="NZ_QQOH01000002.1"/>
</dbReference>
<feature type="domain" description="GGDEF" evidence="9">
    <location>
        <begin position="234"/>
        <end position="367"/>
    </location>
</feature>
<dbReference type="PROSITE" id="PS50887">
    <property type="entry name" value="GGDEF"/>
    <property type="match status" value="1"/>
</dbReference>
<feature type="domain" description="PAC" evidence="7">
    <location>
        <begin position="148"/>
        <end position="202"/>
    </location>
</feature>
<dbReference type="SMART" id="SM00052">
    <property type="entry name" value="EAL"/>
    <property type="match status" value="1"/>
</dbReference>
<evidence type="ECO:0000256" key="4">
    <source>
        <dbReference type="ARBA" id="ARBA00051114"/>
    </source>
</evidence>
<dbReference type="InterPro" id="IPR043128">
    <property type="entry name" value="Rev_trsase/Diguanyl_cyclase"/>
</dbReference>
<dbReference type="SMART" id="SM00091">
    <property type="entry name" value="PAS"/>
    <property type="match status" value="1"/>
</dbReference>
<protein>
    <recommendedName>
        <fullName evidence="2">cyclic-guanylate-specific phosphodiesterase</fullName>
        <ecNumber evidence="2">3.1.4.52</ecNumber>
    </recommendedName>
</protein>
<dbReference type="EMBL" id="QQOH01000002">
    <property type="protein sequence ID" value="RDE22475.1"/>
    <property type="molecule type" value="Genomic_DNA"/>
</dbReference>
<dbReference type="FunFam" id="3.30.70.270:FF:000001">
    <property type="entry name" value="Diguanylate cyclase domain protein"/>
    <property type="match status" value="1"/>
</dbReference>
<dbReference type="CDD" id="cd01948">
    <property type="entry name" value="EAL"/>
    <property type="match status" value="1"/>
</dbReference>
<dbReference type="PROSITE" id="PS50883">
    <property type="entry name" value="EAL"/>
    <property type="match status" value="1"/>
</dbReference>
<dbReference type="PROSITE" id="PS50112">
    <property type="entry name" value="PAS"/>
    <property type="match status" value="1"/>
</dbReference>
<dbReference type="PROSITE" id="PS50113">
    <property type="entry name" value="PAC"/>
    <property type="match status" value="1"/>
</dbReference>
<evidence type="ECO:0000256" key="5">
    <source>
        <dbReference type="SAM" id="Coils"/>
    </source>
</evidence>
<evidence type="ECO:0000259" key="8">
    <source>
        <dbReference type="PROSITE" id="PS50883"/>
    </source>
</evidence>
<evidence type="ECO:0000259" key="6">
    <source>
        <dbReference type="PROSITE" id="PS50112"/>
    </source>
</evidence>
<dbReference type="NCBIfam" id="TIGR00229">
    <property type="entry name" value="sensory_box"/>
    <property type="match status" value="1"/>
</dbReference>
<dbReference type="Pfam" id="PF13426">
    <property type="entry name" value="PAS_9"/>
    <property type="match status" value="1"/>
</dbReference>
<dbReference type="InterPro" id="IPR029787">
    <property type="entry name" value="Nucleotide_cyclase"/>
</dbReference>
<dbReference type="GO" id="GO:0071732">
    <property type="term" value="P:cellular response to nitric oxide"/>
    <property type="evidence" value="ECO:0007669"/>
    <property type="project" value="UniProtKB-ARBA"/>
</dbReference>
<name>A0A369WSM2_9GAMM</name>
<feature type="coiled-coil region" evidence="5">
    <location>
        <begin position="57"/>
        <end position="84"/>
    </location>
</feature>
<dbReference type="InterPro" id="IPR035965">
    <property type="entry name" value="PAS-like_dom_sf"/>
</dbReference>
<dbReference type="EC" id="3.1.4.52" evidence="2"/>
<dbReference type="InterPro" id="IPR035919">
    <property type="entry name" value="EAL_sf"/>
</dbReference>
<feature type="domain" description="EAL" evidence="8">
    <location>
        <begin position="376"/>
        <end position="630"/>
    </location>
</feature>
<dbReference type="SUPFAM" id="SSF55785">
    <property type="entry name" value="PYP-like sensor domain (PAS domain)"/>
    <property type="match status" value="1"/>
</dbReference>
<dbReference type="AlphaFoldDB" id="A0A369WSM2"/>
<reference evidence="10 11" key="1">
    <citation type="submission" date="2018-07" db="EMBL/GenBank/DDBJ databases">
        <title>Motiliproteus coralliicola sp. nov., a bacterium isolated from Coral.</title>
        <authorList>
            <person name="Wang G."/>
        </authorList>
    </citation>
    <scope>NUCLEOTIDE SEQUENCE [LARGE SCALE GENOMIC DNA]</scope>
    <source>
        <strain evidence="10 11">C34</strain>
    </source>
</reference>
<dbReference type="SUPFAM" id="SSF55073">
    <property type="entry name" value="Nucleotide cyclase"/>
    <property type="match status" value="1"/>
</dbReference>
<dbReference type="Pfam" id="PF00563">
    <property type="entry name" value="EAL"/>
    <property type="match status" value="1"/>
</dbReference>
<evidence type="ECO:0000313" key="11">
    <source>
        <dbReference type="Proteomes" id="UP000253769"/>
    </source>
</evidence>
<dbReference type="Proteomes" id="UP000253769">
    <property type="component" value="Unassembled WGS sequence"/>
</dbReference>
<dbReference type="SMART" id="SM00267">
    <property type="entry name" value="GGDEF"/>
    <property type="match status" value="1"/>
</dbReference>
<dbReference type="Pfam" id="PF00990">
    <property type="entry name" value="GGDEF"/>
    <property type="match status" value="1"/>
</dbReference>
<dbReference type="InterPro" id="IPR000014">
    <property type="entry name" value="PAS"/>
</dbReference>
<keyword evidence="11" id="KW-1185">Reference proteome</keyword>
<comment type="catalytic activity">
    <reaction evidence="4">
        <text>3',3'-c-di-GMP + H2O = 5'-phosphoguanylyl(3'-&gt;5')guanosine + H(+)</text>
        <dbReference type="Rhea" id="RHEA:24902"/>
        <dbReference type="ChEBI" id="CHEBI:15377"/>
        <dbReference type="ChEBI" id="CHEBI:15378"/>
        <dbReference type="ChEBI" id="CHEBI:58754"/>
        <dbReference type="ChEBI" id="CHEBI:58805"/>
        <dbReference type="EC" id="3.1.4.52"/>
    </reaction>
    <physiologicalReaction direction="left-to-right" evidence="4">
        <dbReference type="Rhea" id="RHEA:24903"/>
    </physiologicalReaction>
</comment>
<dbReference type="GO" id="GO:0071111">
    <property type="term" value="F:cyclic-guanylate-specific phosphodiesterase activity"/>
    <property type="evidence" value="ECO:0007669"/>
    <property type="project" value="UniProtKB-EC"/>
</dbReference>
<gene>
    <name evidence="10" type="ORF">DV711_07665</name>
</gene>
<comment type="cofactor">
    <cofactor evidence="1">
        <name>Mg(2+)</name>
        <dbReference type="ChEBI" id="CHEBI:18420"/>
    </cofactor>
</comment>
<dbReference type="Gene3D" id="3.20.20.450">
    <property type="entry name" value="EAL domain"/>
    <property type="match status" value="1"/>
</dbReference>
<dbReference type="OrthoDB" id="9804951at2"/>
<sequence length="632" mass="71028">MSFPLRVAAIYATFSVLWITLSDQLVETVFPNSITTIQTYKGWGFVFFSSLLILVLLSRELQRRNRAEARLQASSRQLTKLSQAVSQSPVAIFITDLAGTIEYVNDAFIRTTGLVREEAIGAKPELFRSAKNAGNLISDIENTLMQGGSWEGELINQRKDKTAYWVQSGISPVRSDEGKITHFLHIEEDISLRKAQANRIKHQANYDSLTELPNRFLAMDRMSQAINVAIRHQQSVVVMFVDLDNFKQINDSLGHEVGDQLITLAASRIRETVRQTDTVARYSGDEFLIVLTDLANSDDASRVAEKVLSMLAAPYRIDGRELSLTASIGIALFPEDGQDPYELLRHADAAMFGAKDEGGNRYEYYSAEVNQAATERMEIEQRLRRALENDELYLEYQPLIDLNSGKVCTVEALLRWNNPTLGQIPPSRFIPLAEATGLILPIGDWVIREALTQLSQWEQQGLNDFKLSVNISPRQFSNPTLSRTIAEQLQSHEISGDRLELEVTENLLMRNQQETKKTLNQLRELGISLALDDFGTGYSSLSYLKSFPFDTLKIDRCFIKDLLEHPQDQALVNATLTLADGLGLNTVGEGVETAEQRDYLLQHGLKVAQGYLYSRPLSPEQLENFLRQTTSG</sequence>
<dbReference type="SMART" id="SM00086">
    <property type="entry name" value="PAC"/>
    <property type="match status" value="1"/>
</dbReference>
<feature type="domain" description="PAS" evidence="6">
    <location>
        <begin position="77"/>
        <end position="121"/>
    </location>
</feature>
<organism evidence="10 11">
    <name type="scientific">Motiliproteus coralliicola</name>
    <dbReference type="NCBI Taxonomy" id="2283196"/>
    <lineage>
        <taxon>Bacteria</taxon>
        <taxon>Pseudomonadati</taxon>
        <taxon>Pseudomonadota</taxon>
        <taxon>Gammaproteobacteria</taxon>
        <taxon>Oceanospirillales</taxon>
        <taxon>Oceanospirillaceae</taxon>
        <taxon>Motiliproteus</taxon>
    </lineage>
</organism>
<comment type="caution">
    <text evidence="10">The sequence shown here is derived from an EMBL/GenBank/DDBJ whole genome shotgun (WGS) entry which is preliminary data.</text>
</comment>
<dbReference type="PANTHER" id="PTHR44757">
    <property type="entry name" value="DIGUANYLATE CYCLASE DGCP"/>
    <property type="match status" value="1"/>
</dbReference>
<accession>A0A369WSM2</accession>
<dbReference type="InterPro" id="IPR000160">
    <property type="entry name" value="GGDEF_dom"/>
</dbReference>
<keyword evidence="3" id="KW-0973">c-di-GMP</keyword>
<dbReference type="Gene3D" id="3.30.450.20">
    <property type="entry name" value="PAS domain"/>
    <property type="match status" value="1"/>
</dbReference>
<dbReference type="InterPro" id="IPR000700">
    <property type="entry name" value="PAS-assoc_C"/>
</dbReference>
<dbReference type="InterPro" id="IPR052155">
    <property type="entry name" value="Biofilm_reg_signaling"/>
</dbReference>
<dbReference type="FunFam" id="3.20.20.450:FF:000001">
    <property type="entry name" value="Cyclic di-GMP phosphodiesterase yahA"/>
    <property type="match status" value="1"/>
</dbReference>
<dbReference type="InterPro" id="IPR001633">
    <property type="entry name" value="EAL_dom"/>
</dbReference>
<dbReference type="InterPro" id="IPR001610">
    <property type="entry name" value="PAC"/>
</dbReference>
<evidence type="ECO:0000256" key="2">
    <source>
        <dbReference type="ARBA" id="ARBA00012282"/>
    </source>
</evidence>
<dbReference type="NCBIfam" id="TIGR00254">
    <property type="entry name" value="GGDEF"/>
    <property type="match status" value="1"/>
</dbReference>
<dbReference type="Gene3D" id="3.30.70.270">
    <property type="match status" value="1"/>
</dbReference>
<evidence type="ECO:0000256" key="3">
    <source>
        <dbReference type="ARBA" id="ARBA00022636"/>
    </source>
</evidence>
<keyword evidence="5" id="KW-0175">Coiled coil</keyword>
<evidence type="ECO:0000259" key="9">
    <source>
        <dbReference type="PROSITE" id="PS50887"/>
    </source>
</evidence>
<evidence type="ECO:0000313" key="10">
    <source>
        <dbReference type="EMBL" id="RDE22475.1"/>
    </source>
</evidence>
<dbReference type="SUPFAM" id="SSF141868">
    <property type="entry name" value="EAL domain-like"/>
    <property type="match status" value="1"/>
</dbReference>
<dbReference type="CDD" id="cd00130">
    <property type="entry name" value="PAS"/>
    <property type="match status" value="1"/>
</dbReference>
<evidence type="ECO:0000259" key="7">
    <source>
        <dbReference type="PROSITE" id="PS50113"/>
    </source>
</evidence>
<dbReference type="CDD" id="cd01949">
    <property type="entry name" value="GGDEF"/>
    <property type="match status" value="1"/>
</dbReference>
<dbReference type="PANTHER" id="PTHR44757:SF2">
    <property type="entry name" value="BIOFILM ARCHITECTURE MAINTENANCE PROTEIN MBAA"/>
    <property type="match status" value="1"/>
</dbReference>
<proteinExistence type="predicted"/>